<dbReference type="InterPro" id="IPR010987">
    <property type="entry name" value="Glutathione-S-Trfase_C-like"/>
</dbReference>
<evidence type="ECO:0000259" key="5">
    <source>
        <dbReference type="PROSITE" id="PS50405"/>
    </source>
</evidence>
<accession>A0A4R1NJX0</accession>
<dbReference type="GO" id="GO:0016740">
    <property type="term" value="F:transferase activity"/>
    <property type="evidence" value="ECO:0007669"/>
    <property type="project" value="UniProtKB-KW"/>
</dbReference>
<organism evidence="6 7">
    <name type="scientific">Sodalis ligni</name>
    <dbReference type="NCBI Taxonomy" id="2697027"/>
    <lineage>
        <taxon>Bacteria</taxon>
        <taxon>Pseudomonadati</taxon>
        <taxon>Pseudomonadota</taxon>
        <taxon>Gammaproteobacteria</taxon>
        <taxon>Enterobacterales</taxon>
        <taxon>Bruguierivoracaceae</taxon>
        <taxon>Sodalis</taxon>
    </lineage>
</organism>
<dbReference type="RefSeq" id="WP_132927640.1">
    <property type="nucleotide sequence ID" value="NZ_SJOI01000001.1"/>
</dbReference>
<comment type="similarity">
    <text evidence="1 3">Belongs to the GST superfamily.</text>
</comment>
<dbReference type="SFLD" id="SFLDG00358">
    <property type="entry name" value="Main_(cytGST)"/>
    <property type="match status" value="1"/>
</dbReference>
<dbReference type="EMBL" id="SJOI01000001">
    <property type="protein sequence ID" value="TCL07459.1"/>
    <property type="molecule type" value="Genomic_DNA"/>
</dbReference>
<feature type="domain" description="GST N-terminal" evidence="4">
    <location>
        <begin position="1"/>
        <end position="81"/>
    </location>
</feature>
<sequence>MYKLLGRATSGNVQKVLFLLQELNAEYRREDYGRQFGNTATPEYAALNPTRKVPTLLDGDVVIWESNTILRYLASSFSPSSQSPATAVSPKTLYPADPAMRSQIERWMDWLLASMNPVYLSGFRDAKKEPAERAADTRPKLIDELQILEENLAGRDWMAGDEFTLADIALGPIISRCVKFPFDLPPFPALAAWIDRLQQRPAFRSATGG</sequence>
<name>A0A4R1NJX0_9GAMM</name>
<keyword evidence="7" id="KW-1185">Reference proteome</keyword>
<dbReference type="PROSITE" id="PS50404">
    <property type="entry name" value="GST_NTER"/>
    <property type="match status" value="1"/>
</dbReference>
<dbReference type="OrthoDB" id="5958450at2"/>
<dbReference type="InterPro" id="IPR004045">
    <property type="entry name" value="Glutathione_S-Trfase_N"/>
</dbReference>
<evidence type="ECO:0000256" key="2">
    <source>
        <dbReference type="ARBA" id="ARBA00022679"/>
    </source>
</evidence>
<dbReference type="InterPro" id="IPR040079">
    <property type="entry name" value="Glutathione_S-Trfase"/>
</dbReference>
<dbReference type="Gene3D" id="1.20.1050.10">
    <property type="match status" value="1"/>
</dbReference>
<dbReference type="CDD" id="cd03047">
    <property type="entry name" value="GST_N_2"/>
    <property type="match status" value="1"/>
</dbReference>
<dbReference type="Gene3D" id="3.40.30.10">
    <property type="entry name" value="Glutaredoxin"/>
    <property type="match status" value="1"/>
</dbReference>
<protein>
    <submittedName>
        <fullName evidence="6">Glutathione S-transferase</fullName>
    </submittedName>
</protein>
<dbReference type="Pfam" id="PF02798">
    <property type="entry name" value="GST_N"/>
    <property type="match status" value="1"/>
</dbReference>
<dbReference type="SFLD" id="SFLDG01150">
    <property type="entry name" value="Main.1:_Beta-like"/>
    <property type="match status" value="1"/>
</dbReference>
<dbReference type="InterPro" id="IPR036282">
    <property type="entry name" value="Glutathione-S-Trfase_C_sf"/>
</dbReference>
<dbReference type="Pfam" id="PF00043">
    <property type="entry name" value="GST_C"/>
    <property type="match status" value="1"/>
</dbReference>
<gene>
    <name evidence="6" type="ORF">EZJ58_5785</name>
</gene>
<dbReference type="SFLD" id="SFLDS00019">
    <property type="entry name" value="Glutathione_Transferase_(cytos"/>
    <property type="match status" value="1"/>
</dbReference>
<dbReference type="PANTHER" id="PTHR44051:SF19">
    <property type="entry name" value="DISULFIDE-BOND OXIDOREDUCTASE YFCG"/>
    <property type="match status" value="1"/>
</dbReference>
<dbReference type="Proteomes" id="UP000294555">
    <property type="component" value="Unassembled WGS sequence"/>
</dbReference>
<evidence type="ECO:0000256" key="1">
    <source>
        <dbReference type="ARBA" id="ARBA00007409"/>
    </source>
</evidence>
<keyword evidence="2 6" id="KW-0808">Transferase</keyword>
<dbReference type="AlphaFoldDB" id="A0A4R1NJX0"/>
<dbReference type="PROSITE" id="PS50405">
    <property type="entry name" value="GST_CTER"/>
    <property type="match status" value="1"/>
</dbReference>
<dbReference type="InterPro" id="IPR004046">
    <property type="entry name" value="GST_C"/>
</dbReference>
<feature type="domain" description="GST C-terminal" evidence="5">
    <location>
        <begin position="97"/>
        <end position="209"/>
    </location>
</feature>
<dbReference type="InterPro" id="IPR036249">
    <property type="entry name" value="Thioredoxin-like_sf"/>
</dbReference>
<reference evidence="6 7" key="1">
    <citation type="submission" date="2019-02" db="EMBL/GenBank/DDBJ databases">
        <title>Investigation of anaerobic lignin degradation for improved lignocellulosic biofuels.</title>
        <authorList>
            <person name="Deangelis K."/>
        </authorList>
    </citation>
    <scope>NUCLEOTIDE SEQUENCE [LARGE SCALE GENOMIC DNA]</scope>
    <source>
        <strain evidence="6 7">159R</strain>
    </source>
</reference>
<evidence type="ECO:0000313" key="7">
    <source>
        <dbReference type="Proteomes" id="UP000294555"/>
    </source>
</evidence>
<dbReference type="PANTHER" id="PTHR44051">
    <property type="entry name" value="GLUTATHIONE S-TRANSFERASE-RELATED"/>
    <property type="match status" value="1"/>
</dbReference>
<evidence type="ECO:0000256" key="3">
    <source>
        <dbReference type="RuleBase" id="RU003494"/>
    </source>
</evidence>
<evidence type="ECO:0000313" key="6">
    <source>
        <dbReference type="EMBL" id="TCL07459.1"/>
    </source>
</evidence>
<dbReference type="FunFam" id="3.40.30.10:FF:000039">
    <property type="entry name" value="Glutathione S-transferase domain"/>
    <property type="match status" value="1"/>
</dbReference>
<dbReference type="SUPFAM" id="SSF52833">
    <property type="entry name" value="Thioredoxin-like"/>
    <property type="match status" value="1"/>
</dbReference>
<evidence type="ECO:0000259" key="4">
    <source>
        <dbReference type="PROSITE" id="PS50404"/>
    </source>
</evidence>
<comment type="caution">
    <text evidence="6">The sequence shown here is derived from an EMBL/GenBank/DDBJ whole genome shotgun (WGS) entry which is preliminary data.</text>
</comment>
<proteinExistence type="inferred from homology"/>
<dbReference type="SUPFAM" id="SSF47616">
    <property type="entry name" value="GST C-terminal domain-like"/>
    <property type="match status" value="1"/>
</dbReference>